<reference evidence="10 13" key="2">
    <citation type="submission" date="2020-01" db="EMBL/GenBank/DDBJ databases">
        <title>Complete genome of Aeromonas media MC64.</title>
        <authorList>
            <person name="Cao G."/>
            <person name="Fu J."/>
            <person name="Zhong C."/>
        </authorList>
    </citation>
    <scope>NUCLEOTIDE SEQUENCE [LARGE SCALE GENOMIC DNA]</scope>
    <source>
        <strain evidence="10 13">MC64</strain>
    </source>
</reference>
<keyword evidence="2 7" id="KW-0813">Transport</keyword>
<evidence type="ECO:0000313" key="9">
    <source>
        <dbReference type="EMBL" id="MCV3286929.1"/>
    </source>
</evidence>
<dbReference type="GeneID" id="69409846"/>
<dbReference type="AlphaFoldDB" id="A0A6M4ZNA0"/>
<reference evidence="9" key="3">
    <citation type="submission" date="2022-01" db="EMBL/GenBank/DDBJ databases">
        <title>Comparison of Fish pathogen Aeromonas spp.</title>
        <authorList>
            <person name="Dubey S."/>
            <person name="Sorum H."/>
            <person name="Munangandu H.M."/>
        </authorList>
    </citation>
    <scope>NUCLEOTIDE SEQUENCE</scope>
    <source>
        <strain evidence="9">SD/21-15</strain>
    </source>
</reference>
<keyword evidence="4 7" id="KW-0812">Transmembrane</keyword>
<dbReference type="Pfam" id="PF00528">
    <property type="entry name" value="BPD_transp_1"/>
    <property type="match status" value="1"/>
</dbReference>
<dbReference type="EMBL" id="CP038444">
    <property type="protein sequence ID" value="QJT31762.1"/>
    <property type="molecule type" value="Genomic_DNA"/>
</dbReference>
<feature type="transmembrane region" description="Helical" evidence="7">
    <location>
        <begin position="105"/>
        <end position="126"/>
    </location>
</feature>
<dbReference type="RefSeq" id="WP_041206300.1">
    <property type="nucleotide sequence ID" value="NZ_AP022188.1"/>
</dbReference>
<dbReference type="InterPro" id="IPR035906">
    <property type="entry name" value="MetI-like_sf"/>
</dbReference>
<feature type="transmembrane region" description="Helical" evidence="7">
    <location>
        <begin position="238"/>
        <end position="259"/>
    </location>
</feature>
<evidence type="ECO:0000313" key="11">
    <source>
        <dbReference type="EMBL" id="QJT31762.1"/>
    </source>
</evidence>
<keyword evidence="3" id="KW-1003">Cell membrane</keyword>
<evidence type="ECO:0000313" key="15">
    <source>
        <dbReference type="Proteomes" id="UP000502657"/>
    </source>
</evidence>
<evidence type="ECO:0000256" key="3">
    <source>
        <dbReference type="ARBA" id="ARBA00022475"/>
    </source>
</evidence>
<evidence type="ECO:0000313" key="14">
    <source>
        <dbReference type="Proteomes" id="UP000502006"/>
    </source>
</evidence>
<dbReference type="InterPro" id="IPR000515">
    <property type="entry name" value="MetI-like"/>
</dbReference>
<evidence type="ECO:0000256" key="5">
    <source>
        <dbReference type="ARBA" id="ARBA00022989"/>
    </source>
</evidence>
<dbReference type="PROSITE" id="PS50928">
    <property type="entry name" value="ABC_TM1"/>
    <property type="match status" value="1"/>
</dbReference>
<dbReference type="EMBL" id="JAJVCY010000002">
    <property type="protein sequence ID" value="MCV3286929.1"/>
    <property type="molecule type" value="Genomic_DNA"/>
</dbReference>
<reference evidence="14 15" key="1">
    <citation type="submission" date="2019-03" db="EMBL/GenBank/DDBJ databases">
        <title>Novel transposon Tn6433 accelerates the dissemination of tet(E) in Aeromonas from aerobic biofilm under oxytetracycline stress.</title>
        <authorList>
            <person name="Shi Y."/>
            <person name="Tian Z."/>
            <person name="Zhang Y."/>
            <person name="Zhang H."/>
            <person name="Yang M."/>
        </authorList>
    </citation>
    <scope>NUCLEOTIDE SEQUENCE [LARGE SCALE GENOMIC DNA]</scope>
    <source>
        <strain evidence="12 15">R50-22</strain>
        <strain evidence="11 14">T5-8</strain>
    </source>
</reference>
<dbReference type="EMBL" id="CP047962">
    <property type="protein sequence ID" value="QHQ52329.1"/>
    <property type="molecule type" value="Genomic_DNA"/>
</dbReference>
<evidence type="ECO:0000313" key="10">
    <source>
        <dbReference type="EMBL" id="QHQ52329.1"/>
    </source>
</evidence>
<comment type="similarity">
    <text evidence="7">Belongs to the binding-protein-dependent transport system permease family.</text>
</comment>
<dbReference type="Proteomes" id="UP000463871">
    <property type="component" value="Chromosome"/>
</dbReference>
<protein>
    <submittedName>
        <fullName evidence="10">ABC transporter permease subunit</fullName>
    </submittedName>
    <submittedName>
        <fullName evidence="9">Carbohydrate ABC transporter permease</fullName>
    </submittedName>
</protein>
<keyword evidence="15" id="KW-1185">Reference proteome</keyword>
<dbReference type="PANTHER" id="PTHR43744:SF12">
    <property type="entry name" value="ABC TRANSPORTER PERMEASE PROTEIN MG189-RELATED"/>
    <property type="match status" value="1"/>
</dbReference>
<comment type="subcellular location">
    <subcellularLocation>
        <location evidence="1 7">Cell membrane</location>
        <topology evidence="1 7">Multi-pass membrane protein</topology>
    </subcellularLocation>
</comment>
<evidence type="ECO:0000313" key="12">
    <source>
        <dbReference type="EMBL" id="QJT39347.1"/>
    </source>
</evidence>
<evidence type="ECO:0000256" key="2">
    <source>
        <dbReference type="ARBA" id="ARBA00022448"/>
    </source>
</evidence>
<evidence type="ECO:0000256" key="7">
    <source>
        <dbReference type="RuleBase" id="RU363032"/>
    </source>
</evidence>
<evidence type="ECO:0000256" key="4">
    <source>
        <dbReference type="ARBA" id="ARBA00022692"/>
    </source>
</evidence>
<evidence type="ECO:0000256" key="6">
    <source>
        <dbReference type="ARBA" id="ARBA00023136"/>
    </source>
</evidence>
<gene>
    <name evidence="11" type="ORF">E4186_17375</name>
    <name evidence="12" type="ORF">E4188_13115</name>
    <name evidence="10" type="ORF">GWI30_16665</name>
    <name evidence="9" type="ORF">LZT28_01460</name>
</gene>
<keyword evidence="6 7" id="KW-0472">Membrane</keyword>
<dbReference type="Proteomes" id="UP000502657">
    <property type="component" value="Chromosome"/>
</dbReference>
<dbReference type="GO" id="GO:0005886">
    <property type="term" value="C:plasma membrane"/>
    <property type="evidence" value="ECO:0007669"/>
    <property type="project" value="UniProtKB-SubCell"/>
</dbReference>
<proteinExistence type="inferred from homology"/>
<dbReference type="CDD" id="cd06261">
    <property type="entry name" value="TM_PBP2"/>
    <property type="match status" value="1"/>
</dbReference>
<dbReference type="SUPFAM" id="SSF161098">
    <property type="entry name" value="MetI-like"/>
    <property type="match status" value="1"/>
</dbReference>
<dbReference type="Gene3D" id="1.10.3720.10">
    <property type="entry name" value="MetI-like"/>
    <property type="match status" value="1"/>
</dbReference>
<dbReference type="EMBL" id="CP038448">
    <property type="protein sequence ID" value="QJT39347.1"/>
    <property type="molecule type" value="Genomic_DNA"/>
</dbReference>
<evidence type="ECO:0000256" key="1">
    <source>
        <dbReference type="ARBA" id="ARBA00004651"/>
    </source>
</evidence>
<feature type="transmembrane region" description="Helical" evidence="7">
    <location>
        <begin position="192"/>
        <end position="213"/>
    </location>
</feature>
<sequence length="275" mass="30499">MNSKLTFTALLAITLTVLLCLLWGAPLLWAISTALRPEAQTVAGLQWLPDPVIFDAFIKVLTMGDLPVFFMNSVVTSLAVTLVTLLITVLAAYSFSQLRFKGANLLFWCCMFGIIFPFEALVIPLFRQVYHMGLADSLGGIILPQVVSPMVLFVLKRFFDQIPKDFREAAILDGAREWQVLLRVYLPLSRNIIYAMAIITFMGAWNNFLWPFLVVSSTENMTIPIGLTQLNDTYGVRYAQNMASALIGGLPVAILYVMFQKRVASGFLAATGLKG</sequence>
<evidence type="ECO:0000259" key="8">
    <source>
        <dbReference type="PROSITE" id="PS50928"/>
    </source>
</evidence>
<feature type="transmembrane region" description="Helical" evidence="7">
    <location>
        <begin position="69"/>
        <end position="93"/>
    </location>
</feature>
<name>A0A6M4ZNA0_AERME</name>
<keyword evidence="5 7" id="KW-1133">Transmembrane helix</keyword>
<evidence type="ECO:0000313" key="13">
    <source>
        <dbReference type="Proteomes" id="UP000463871"/>
    </source>
</evidence>
<dbReference type="Proteomes" id="UP001208651">
    <property type="component" value="Unassembled WGS sequence"/>
</dbReference>
<dbReference type="Proteomes" id="UP000502006">
    <property type="component" value="Chromosome"/>
</dbReference>
<accession>A0A6M4ZNA0</accession>
<dbReference type="GO" id="GO:0055085">
    <property type="term" value="P:transmembrane transport"/>
    <property type="evidence" value="ECO:0007669"/>
    <property type="project" value="InterPro"/>
</dbReference>
<feature type="transmembrane region" description="Helical" evidence="7">
    <location>
        <begin position="138"/>
        <end position="155"/>
    </location>
</feature>
<dbReference type="PANTHER" id="PTHR43744">
    <property type="entry name" value="ABC TRANSPORTER PERMEASE PROTEIN MG189-RELATED-RELATED"/>
    <property type="match status" value="1"/>
</dbReference>
<organism evidence="10 13">
    <name type="scientific">Aeromonas media</name>
    <dbReference type="NCBI Taxonomy" id="651"/>
    <lineage>
        <taxon>Bacteria</taxon>
        <taxon>Pseudomonadati</taxon>
        <taxon>Pseudomonadota</taxon>
        <taxon>Gammaproteobacteria</taxon>
        <taxon>Aeromonadales</taxon>
        <taxon>Aeromonadaceae</taxon>
        <taxon>Aeromonas</taxon>
    </lineage>
</organism>
<feature type="domain" description="ABC transmembrane type-1" evidence="8">
    <location>
        <begin position="70"/>
        <end position="259"/>
    </location>
</feature>